<evidence type="ECO:0000256" key="1">
    <source>
        <dbReference type="ARBA" id="ARBA00006484"/>
    </source>
</evidence>
<dbReference type="GO" id="GO:0016020">
    <property type="term" value="C:membrane"/>
    <property type="evidence" value="ECO:0007669"/>
    <property type="project" value="TreeGrafter"/>
</dbReference>
<dbReference type="OrthoDB" id="9810734at2"/>
<sequence length="239" mass="25972">MTYEHSSVLITGASQGIGRSIALSFAASTDRPLILLARNKENLEETAELCRKAGSAYTHIICCDATDRPSVMSLDLPEEVPSPGLIINNAGSFLYKTLTQTTNEEFQHQIDVNLFTAVNTVNRFLSELMELDRALIINICSVGSLTGLADSGAYSAAKHAVLGYTRSLRDELKNTNIGVTAINLGQTHSPSWDESTMPPEKLINPTDVAQILVTLSHLSPRTLVEEIIIQPQHGRVPAM</sequence>
<evidence type="ECO:0000313" key="5">
    <source>
        <dbReference type="Proteomes" id="UP000245533"/>
    </source>
</evidence>
<dbReference type="PANTHER" id="PTHR44196:SF1">
    <property type="entry name" value="DEHYDROGENASE_REDUCTASE SDR FAMILY MEMBER 7B"/>
    <property type="match status" value="1"/>
</dbReference>
<dbReference type="Gene3D" id="3.40.50.720">
    <property type="entry name" value="NAD(P)-binding Rossmann-like Domain"/>
    <property type="match status" value="1"/>
</dbReference>
<dbReference type="InterPro" id="IPR002347">
    <property type="entry name" value="SDR_fam"/>
</dbReference>
<name>A0A316TT67_9BACT</name>
<gene>
    <name evidence="4" type="ORF">DDZ15_07250</name>
</gene>
<dbReference type="RefSeq" id="WP_109646407.1">
    <property type="nucleotide sequence ID" value="NZ_QGGB01000005.1"/>
</dbReference>
<keyword evidence="2" id="KW-0560">Oxidoreductase</keyword>
<dbReference type="InterPro" id="IPR020904">
    <property type="entry name" value="Sc_DH/Rdtase_CS"/>
</dbReference>
<dbReference type="EMBL" id="QGGB01000005">
    <property type="protein sequence ID" value="PWN07058.1"/>
    <property type="molecule type" value="Genomic_DNA"/>
</dbReference>
<dbReference type="AlphaFoldDB" id="A0A316TT67"/>
<evidence type="ECO:0000256" key="2">
    <source>
        <dbReference type="ARBA" id="ARBA00023002"/>
    </source>
</evidence>
<proteinExistence type="inferred from homology"/>
<evidence type="ECO:0000313" key="4">
    <source>
        <dbReference type="EMBL" id="PWN07058.1"/>
    </source>
</evidence>
<reference evidence="4 5" key="1">
    <citation type="submission" date="2018-05" db="EMBL/GenBank/DDBJ databases">
        <title>Rhodohalobacter halophilus gen. nov., sp. nov., a moderately halophilic member of the family Balneolaceae.</title>
        <authorList>
            <person name="Liu Z.-W."/>
        </authorList>
    </citation>
    <scope>NUCLEOTIDE SEQUENCE [LARGE SCALE GENOMIC DNA]</scope>
    <source>
        <strain evidence="4 5">8A47</strain>
    </source>
</reference>
<dbReference type="PRINTS" id="PR00081">
    <property type="entry name" value="GDHRDH"/>
</dbReference>
<dbReference type="PRINTS" id="PR00080">
    <property type="entry name" value="SDRFAMILY"/>
</dbReference>
<dbReference type="InterPro" id="IPR036291">
    <property type="entry name" value="NAD(P)-bd_dom_sf"/>
</dbReference>
<evidence type="ECO:0000256" key="3">
    <source>
        <dbReference type="RuleBase" id="RU000363"/>
    </source>
</evidence>
<dbReference type="SUPFAM" id="SSF51735">
    <property type="entry name" value="NAD(P)-binding Rossmann-fold domains"/>
    <property type="match status" value="1"/>
</dbReference>
<dbReference type="GO" id="GO:0016491">
    <property type="term" value="F:oxidoreductase activity"/>
    <property type="evidence" value="ECO:0007669"/>
    <property type="project" value="UniProtKB-KW"/>
</dbReference>
<comment type="similarity">
    <text evidence="1 3">Belongs to the short-chain dehydrogenases/reductases (SDR) family.</text>
</comment>
<dbReference type="PROSITE" id="PS00061">
    <property type="entry name" value="ADH_SHORT"/>
    <property type="match status" value="1"/>
</dbReference>
<dbReference type="Pfam" id="PF00106">
    <property type="entry name" value="adh_short"/>
    <property type="match status" value="1"/>
</dbReference>
<dbReference type="PANTHER" id="PTHR44196">
    <property type="entry name" value="DEHYDROGENASE/REDUCTASE SDR FAMILY MEMBER 7B"/>
    <property type="match status" value="1"/>
</dbReference>
<dbReference type="CDD" id="cd05233">
    <property type="entry name" value="SDR_c"/>
    <property type="match status" value="1"/>
</dbReference>
<keyword evidence="5" id="KW-1185">Reference proteome</keyword>
<comment type="caution">
    <text evidence="4">The sequence shown here is derived from an EMBL/GenBank/DDBJ whole genome shotgun (WGS) entry which is preliminary data.</text>
</comment>
<organism evidence="4 5">
    <name type="scientific">Rhodohalobacter mucosus</name>
    <dbReference type="NCBI Taxonomy" id="2079485"/>
    <lineage>
        <taxon>Bacteria</taxon>
        <taxon>Pseudomonadati</taxon>
        <taxon>Balneolota</taxon>
        <taxon>Balneolia</taxon>
        <taxon>Balneolales</taxon>
        <taxon>Balneolaceae</taxon>
        <taxon>Rhodohalobacter</taxon>
    </lineage>
</organism>
<accession>A0A316TT67</accession>
<protein>
    <submittedName>
        <fullName evidence="4">SDR family oxidoreductase</fullName>
    </submittedName>
</protein>
<dbReference type="Proteomes" id="UP000245533">
    <property type="component" value="Unassembled WGS sequence"/>
</dbReference>